<keyword evidence="1" id="KW-0732">Signal</keyword>
<dbReference type="Proteomes" id="UP000664857">
    <property type="component" value="Unassembled WGS sequence"/>
</dbReference>
<proteinExistence type="predicted"/>
<dbReference type="Gene3D" id="3.40.190.10">
    <property type="entry name" value="Periplasmic binding protein-like II"/>
    <property type="match status" value="1"/>
</dbReference>
<dbReference type="RefSeq" id="WP_206968194.1">
    <property type="nucleotide sequence ID" value="NZ_JAFLVX010000037.1"/>
</dbReference>
<comment type="caution">
    <text evidence="2">The sequence shown here is derived from an EMBL/GenBank/DDBJ whole genome shotgun (WGS) entry which is preliminary data.</text>
</comment>
<dbReference type="Pfam" id="PF13416">
    <property type="entry name" value="SBP_bac_8"/>
    <property type="match status" value="1"/>
</dbReference>
<gene>
    <name evidence="2" type="ORF">DOK76_12290</name>
</gene>
<dbReference type="InterPro" id="IPR050490">
    <property type="entry name" value="Bact_solute-bd_prot1"/>
</dbReference>
<evidence type="ECO:0000256" key="1">
    <source>
        <dbReference type="SAM" id="SignalP"/>
    </source>
</evidence>
<dbReference type="SUPFAM" id="SSF53850">
    <property type="entry name" value="Periplasmic binding protein-like II"/>
    <property type="match status" value="1"/>
</dbReference>
<protein>
    <submittedName>
        <fullName evidence="2">Extracellular solute-binding protein</fullName>
    </submittedName>
</protein>
<evidence type="ECO:0000313" key="2">
    <source>
        <dbReference type="EMBL" id="MBO0477852.1"/>
    </source>
</evidence>
<sequence>MKKFLSAALITLTALTLVACGGNKTGKTEDTGKKDKANTVTVWAWDETFNIKAVEEAKKFYKNEDVKVDVVTMSQDDIVQKLNTSLASGNTDGLPNIVLIEDYRIQGYLSSYPDAFAELNDIVKEDNFSSYKFAVNKVDDKIYGVPFDSGVAGVYYRRDYLEQAGYKSEDLENINWEELIEIGRKVKEKTGHPLMHMNPSDLGLTRIIMQSTGKWYTDETGKKVTLKGNEALEYALNVQATILKEGLAEQVSDWDGGVNAVQSGNVASAIMGCWFSSTIQGAKDQSGKWGVAPIPVIKDDTNSKHTSSIGGGGWYVIKGVEGEDNAKDFLKQTFATNVELMDTLAKEIGLVSTLKEASKSPIYQEGIEFYGGQKVFEDFSKWSADVINVNYGKDTYAIESVLTESLQQIVDGKKISDVLEGAQKQAEDQLAN</sequence>
<evidence type="ECO:0000313" key="3">
    <source>
        <dbReference type="Proteomes" id="UP000664857"/>
    </source>
</evidence>
<reference evidence="2 3" key="1">
    <citation type="submission" date="2021-03" db="EMBL/GenBank/DDBJ databases">
        <title>Enterococcal diversity collection.</title>
        <authorList>
            <person name="Gilmore M.S."/>
            <person name="Schwartzman J."/>
            <person name="Van Tyne D."/>
            <person name="Martin M."/>
            <person name="Earl A.M."/>
            <person name="Manson A.L."/>
            <person name="Straub T."/>
            <person name="Salamzade R."/>
            <person name="Saavedra J."/>
            <person name="Lebreton F."/>
            <person name="Prichula J."/>
            <person name="Schaufler K."/>
            <person name="Gaca A."/>
            <person name="Sgardioli B."/>
            <person name="Wagenaar J."/>
            <person name="Strong T."/>
        </authorList>
    </citation>
    <scope>NUCLEOTIDE SEQUENCE [LARGE SCALE GENOMIC DNA]</scope>
    <source>
        <strain evidence="2 3">DIV0080</strain>
    </source>
</reference>
<feature type="signal peptide" evidence="1">
    <location>
        <begin position="1"/>
        <end position="19"/>
    </location>
</feature>
<dbReference type="PROSITE" id="PS51257">
    <property type="entry name" value="PROKAR_LIPOPROTEIN"/>
    <property type="match status" value="1"/>
</dbReference>
<organism evidence="2 3">
    <name type="scientific">Candidatus Vagococcus giribetii</name>
    <dbReference type="NCBI Taxonomy" id="2230876"/>
    <lineage>
        <taxon>Bacteria</taxon>
        <taxon>Bacillati</taxon>
        <taxon>Bacillota</taxon>
        <taxon>Bacilli</taxon>
        <taxon>Lactobacillales</taxon>
        <taxon>Enterococcaceae</taxon>
        <taxon>Vagococcus</taxon>
    </lineage>
</organism>
<name>A0ABS3HVS0_9ENTE</name>
<dbReference type="PANTHER" id="PTHR43649:SF32">
    <property type="entry name" value="SUGAR BINDING SECRETED PROTEIN"/>
    <property type="match status" value="1"/>
</dbReference>
<dbReference type="EMBL" id="JAFLVX010000037">
    <property type="protein sequence ID" value="MBO0477852.1"/>
    <property type="molecule type" value="Genomic_DNA"/>
</dbReference>
<keyword evidence="3" id="KW-1185">Reference proteome</keyword>
<dbReference type="InterPro" id="IPR006059">
    <property type="entry name" value="SBP"/>
</dbReference>
<accession>A0ABS3HVS0</accession>
<dbReference type="PANTHER" id="PTHR43649">
    <property type="entry name" value="ARABINOSE-BINDING PROTEIN-RELATED"/>
    <property type="match status" value="1"/>
</dbReference>
<feature type="chain" id="PRO_5046937164" evidence="1">
    <location>
        <begin position="20"/>
        <end position="432"/>
    </location>
</feature>